<feature type="transmembrane region" description="Helical" evidence="5">
    <location>
        <begin position="292"/>
        <end position="312"/>
    </location>
</feature>
<dbReference type="EMBL" id="CP017298">
    <property type="protein sequence ID" value="AOS46766.1"/>
    <property type="molecule type" value="Genomic_DNA"/>
</dbReference>
<evidence type="ECO:0000256" key="3">
    <source>
        <dbReference type="ARBA" id="ARBA00023163"/>
    </source>
</evidence>
<dbReference type="PANTHER" id="PTHR10649:SF12">
    <property type="entry name" value="SPINELESS, ISOFORM C"/>
    <property type="match status" value="1"/>
</dbReference>
<gene>
    <name evidence="6" type="ORF">BH719_01840</name>
</gene>
<keyword evidence="7" id="KW-1185">Reference proteome</keyword>
<feature type="compositionally biased region" description="Low complexity" evidence="4">
    <location>
        <begin position="25"/>
        <end position="73"/>
    </location>
</feature>
<evidence type="ECO:0000256" key="2">
    <source>
        <dbReference type="ARBA" id="ARBA00023125"/>
    </source>
</evidence>
<evidence type="ECO:0000256" key="5">
    <source>
        <dbReference type="SAM" id="Phobius"/>
    </source>
</evidence>
<feature type="transmembrane region" description="Helical" evidence="5">
    <location>
        <begin position="407"/>
        <end position="426"/>
    </location>
</feature>
<keyword evidence="5" id="KW-0812">Transmembrane</keyword>
<sequence>MSDPQNPPQAPYPGGQGGQAGGYGPAPQQPYAQAGAAQSAQGQAYPGQGQPYPGQQQAQGPYGAAPQQPQRAQTPVGHQMQTLFSPAGLTTLCLELAVVFGVGLAASLIGYISLASIVSGGSFMLIPVGIGAFTGAGWSVSTTFLGASYGMMAIAVPWTVIVVEAVALRFVLNKRVWEDGTIRESVPTGVRSLVEGLLVALVMTLLTAFFSAGDGSGGLRATSFFTFLVVLLVVGLSSFTARQKAAQVSILPKALAPMLVEVRAAARVFLPVFGALTLVVILINAISSQRFAMVPLLLLLLPNLVIAVIGLAFFGGFALSGSVGGFGAGGAAMAWDIGNGWGSLIILVGVLTIVAASLSVGVQRQRTSAPVWSRTWQLPVAVLVIMLVGLLLFNINATGTAGGATGMAGWSPLVIALAAGVVSVLAEVTPKQFGTSSPGLLSLCAGRQAAAAWLASPEAYVAPAANQYAQPGQQQYGQPGQYPQGGQPQQYAQPGQQQYGQPGQYPQQGQYPQGGQPQQYAQPGQYAQQDQAPQGGQQYGQPGQYPQGGQQQYPQQGQYPAGGQPAQYPQGGQPQQYAQPGQYPQGGGASRVESQLEGSSADVAPTADIAQVGMPPESQVPPTAPTPEVPQQQYYQASQGYGADPAQAQMPPAPGSGENTDGQQR</sequence>
<keyword evidence="2" id="KW-0238">DNA-binding</keyword>
<feature type="transmembrane region" description="Helical" evidence="5">
    <location>
        <begin position="224"/>
        <end position="243"/>
    </location>
</feature>
<feature type="transmembrane region" description="Helical" evidence="5">
    <location>
        <begin position="147"/>
        <end position="172"/>
    </location>
</feature>
<accession>A0A1D8B0U9</accession>
<evidence type="ECO:0000256" key="1">
    <source>
        <dbReference type="ARBA" id="ARBA00023015"/>
    </source>
</evidence>
<keyword evidence="5" id="KW-0472">Membrane</keyword>
<dbReference type="GO" id="GO:0006805">
    <property type="term" value="P:xenobiotic metabolic process"/>
    <property type="evidence" value="ECO:0007669"/>
    <property type="project" value="InterPro"/>
</dbReference>
<keyword evidence="1" id="KW-0805">Transcription regulation</keyword>
<evidence type="ECO:0000256" key="4">
    <source>
        <dbReference type="SAM" id="MobiDB-lite"/>
    </source>
</evidence>
<dbReference type="GO" id="GO:0034751">
    <property type="term" value="C:aryl hydrocarbon receptor complex"/>
    <property type="evidence" value="ECO:0007669"/>
    <property type="project" value="TreeGrafter"/>
</dbReference>
<dbReference type="AlphaFoldDB" id="A0A1D8B0U9"/>
<evidence type="ECO:0000313" key="6">
    <source>
        <dbReference type="EMBL" id="AOS46766.1"/>
    </source>
</evidence>
<feature type="compositionally biased region" description="Pro residues" evidence="4">
    <location>
        <begin position="618"/>
        <end position="628"/>
    </location>
</feature>
<feature type="compositionally biased region" description="Low complexity" evidence="4">
    <location>
        <begin position="471"/>
        <end position="583"/>
    </location>
</feature>
<feature type="transmembrane region" description="Helical" evidence="5">
    <location>
        <begin position="341"/>
        <end position="363"/>
    </location>
</feature>
<reference evidence="6 7" key="1">
    <citation type="submission" date="2016-09" db="EMBL/GenBank/DDBJ databases">
        <title>Complete genome sequence of Actinomyces hongkongensis HKU8.</title>
        <authorList>
            <person name="Gao Y.-X."/>
            <person name="Zhou Y.-Y."/>
            <person name="Xie Y."/>
            <person name="Wang M."/>
            <person name="Wang S.-J."/>
            <person name="Shen S.-G."/>
        </authorList>
    </citation>
    <scope>NUCLEOTIDE SEQUENCE [LARGE SCALE GENOMIC DNA]</scope>
    <source>
        <strain evidence="6 7">HKU8</strain>
    </source>
</reference>
<keyword evidence="5" id="KW-1133">Transmembrane helix</keyword>
<dbReference type="InterPro" id="IPR039091">
    <property type="entry name" value="AHR/AHRR"/>
</dbReference>
<feature type="compositionally biased region" description="Gly residues" evidence="4">
    <location>
        <begin position="14"/>
        <end position="24"/>
    </location>
</feature>
<dbReference type="PANTHER" id="PTHR10649">
    <property type="entry name" value="ARYL HYDROCARBON RECEPTOR"/>
    <property type="match status" value="1"/>
</dbReference>
<dbReference type="KEGG" id="phon:BH719_01840"/>
<feature type="compositionally biased region" description="Low complexity" evidence="4">
    <location>
        <begin position="631"/>
        <end position="650"/>
    </location>
</feature>
<dbReference type="Proteomes" id="UP000095214">
    <property type="component" value="Chromosome"/>
</dbReference>
<keyword evidence="3" id="KW-0804">Transcription</keyword>
<feature type="region of interest" description="Disordered" evidence="4">
    <location>
        <begin position="1"/>
        <end position="77"/>
    </location>
</feature>
<name>A0A1D8B0U9_9ACTO</name>
<feature type="region of interest" description="Disordered" evidence="4">
    <location>
        <begin position="471"/>
        <end position="665"/>
    </location>
</feature>
<evidence type="ECO:0000313" key="7">
    <source>
        <dbReference type="Proteomes" id="UP000095214"/>
    </source>
</evidence>
<dbReference type="STRING" id="178339.BH719_01840"/>
<feature type="transmembrane region" description="Helical" evidence="5">
    <location>
        <begin position="193"/>
        <end position="212"/>
    </location>
</feature>
<feature type="transmembrane region" description="Helical" evidence="5">
    <location>
        <begin position="317"/>
        <end position="335"/>
    </location>
</feature>
<organism evidence="6 7">
    <name type="scientific">Pauljensenia hongkongensis</name>
    <dbReference type="NCBI Taxonomy" id="178339"/>
    <lineage>
        <taxon>Bacteria</taxon>
        <taxon>Bacillati</taxon>
        <taxon>Actinomycetota</taxon>
        <taxon>Actinomycetes</taxon>
        <taxon>Actinomycetales</taxon>
        <taxon>Actinomycetaceae</taxon>
        <taxon>Pauljensenia</taxon>
    </lineage>
</organism>
<feature type="transmembrane region" description="Helical" evidence="5">
    <location>
        <begin position="89"/>
        <end position="111"/>
    </location>
</feature>
<proteinExistence type="predicted"/>
<feature type="transmembrane region" description="Helical" evidence="5">
    <location>
        <begin position="375"/>
        <end position="395"/>
    </location>
</feature>
<dbReference type="RefSeq" id="WP_009743033.1">
    <property type="nucleotide sequence ID" value="NZ_CP017298.1"/>
</dbReference>
<dbReference type="GO" id="GO:0000976">
    <property type="term" value="F:transcription cis-regulatory region binding"/>
    <property type="evidence" value="ECO:0007669"/>
    <property type="project" value="TreeGrafter"/>
</dbReference>
<feature type="transmembrane region" description="Helical" evidence="5">
    <location>
        <begin position="264"/>
        <end position="286"/>
    </location>
</feature>
<dbReference type="GO" id="GO:0004879">
    <property type="term" value="F:nuclear receptor activity"/>
    <property type="evidence" value="ECO:0007669"/>
    <property type="project" value="TreeGrafter"/>
</dbReference>
<feature type="compositionally biased region" description="Pro residues" evidence="4">
    <location>
        <begin position="1"/>
        <end position="11"/>
    </location>
</feature>
<feature type="transmembrane region" description="Helical" evidence="5">
    <location>
        <begin position="123"/>
        <end position="141"/>
    </location>
</feature>
<protein>
    <submittedName>
        <fullName evidence="6">Uncharacterized protein</fullName>
    </submittedName>
</protein>